<evidence type="ECO:0000313" key="5">
    <source>
        <dbReference type="EMBL" id="MPC44104.1"/>
    </source>
</evidence>
<protein>
    <submittedName>
        <fullName evidence="5">Putative methyltransferase</fullName>
    </submittedName>
</protein>
<feature type="domain" description="Methyltransferase type 11" evidence="4">
    <location>
        <begin position="51"/>
        <end position="131"/>
    </location>
</feature>
<evidence type="ECO:0000259" key="4">
    <source>
        <dbReference type="Pfam" id="PF08241"/>
    </source>
</evidence>
<organism evidence="5 6">
    <name type="scientific">Portunus trituberculatus</name>
    <name type="common">Swimming crab</name>
    <name type="synonym">Neptunus trituberculatus</name>
    <dbReference type="NCBI Taxonomy" id="210409"/>
    <lineage>
        <taxon>Eukaryota</taxon>
        <taxon>Metazoa</taxon>
        <taxon>Ecdysozoa</taxon>
        <taxon>Arthropoda</taxon>
        <taxon>Crustacea</taxon>
        <taxon>Multicrustacea</taxon>
        <taxon>Malacostraca</taxon>
        <taxon>Eumalacostraca</taxon>
        <taxon>Eucarida</taxon>
        <taxon>Decapoda</taxon>
        <taxon>Pleocyemata</taxon>
        <taxon>Brachyura</taxon>
        <taxon>Eubrachyura</taxon>
        <taxon>Portunoidea</taxon>
        <taxon>Portunidae</taxon>
        <taxon>Portuninae</taxon>
        <taxon>Portunus</taxon>
    </lineage>
</organism>
<dbReference type="GO" id="GO:0032259">
    <property type="term" value="P:methylation"/>
    <property type="evidence" value="ECO:0007669"/>
    <property type="project" value="UniProtKB-KW"/>
</dbReference>
<dbReference type="SUPFAM" id="SSF53335">
    <property type="entry name" value="S-adenosyl-L-methionine-dependent methyltransferases"/>
    <property type="match status" value="1"/>
</dbReference>
<dbReference type="EMBL" id="VSRR010006128">
    <property type="protein sequence ID" value="MPC44104.1"/>
    <property type="molecule type" value="Genomic_DNA"/>
</dbReference>
<evidence type="ECO:0000313" key="6">
    <source>
        <dbReference type="Proteomes" id="UP000324222"/>
    </source>
</evidence>
<evidence type="ECO:0000256" key="2">
    <source>
        <dbReference type="ARBA" id="ARBA00022603"/>
    </source>
</evidence>
<dbReference type="PANTHER" id="PTHR44942">
    <property type="entry name" value="METHYLTRANSF_11 DOMAIN-CONTAINING PROTEIN"/>
    <property type="match status" value="1"/>
</dbReference>
<keyword evidence="2 5" id="KW-0489">Methyltransferase</keyword>
<evidence type="ECO:0000256" key="3">
    <source>
        <dbReference type="ARBA" id="ARBA00022679"/>
    </source>
</evidence>
<sequence length="138" mass="14708">MVLNCLNHIVNTYAKFRPAPPASLIKAVVERVTEGRQKAGVSGGGAALVCVDMGCGSGQNTTLLAPYFTTVVGVDVSQPQLDVATRMHSNVGNVSFRIGSAEAMPFETGSVNLVTCCASVHWFNSPTFYREVRARKMA</sequence>
<dbReference type="InterPro" id="IPR029063">
    <property type="entry name" value="SAM-dependent_MTases_sf"/>
</dbReference>
<comment type="caution">
    <text evidence="5">The sequence shown here is derived from an EMBL/GenBank/DDBJ whole genome shotgun (WGS) entry which is preliminary data.</text>
</comment>
<reference evidence="5 6" key="1">
    <citation type="submission" date="2019-05" db="EMBL/GenBank/DDBJ databases">
        <title>Another draft genome of Portunus trituberculatus and its Hox gene families provides insights of decapod evolution.</title>
        <authorList>
            <person name="Jeong J.-H."/>
            <person name="Song I."/>
            <person name="Kim S."/>
            <person name="Choi T."/>
            <person name="Kim D."/>
            <person name="Ryu S."/>
            <person name="Kim W."/>
        </authorList>
    </citation>
    <scope>NUCLEOTIDE SEQUENCE [LARGE SCALE GENOMIC DNA]</scope>
    <source>
        <tissue evidence="5">Muscle</tissue>
    </source>
</reference>
<gene>
    <name evidence="5" type="ORF">E2C01_037768</name>
</gene>
<dbReference type="Pfam" id="PF08241">
    <property type="entry name" value="Methyltransf_11"/>
    <property type="match status" value="1"/>
</dbReference>
<dbReference type="PANTHER" id="PTHR44942:SF4">
    <property type="entry name" value="METHYLTRANSFERASE TYPE 11 DOMAIN-CONTAINING PROTEIN"/>
    <property type="match status" value="1"/>
</dbReference>
<dbReference type="GO" id="GO:0008757">
    <property type="term" value="F:S-adenosylmethionine-dependent methyltransferase activity"/>
    <property type="evidence" value="ECO:0007669"/>
    <property type="project" value="InterPro"/>
</dbReference>
<dbReference type="OrthoDB" id="6370125at2759"/>
<dbReference type="Gene3D" id="3.40.50.150">
    <property type="entry name" value="Vaccinia Virus protein VP39"/>
    <property type="match status" value="1"/>
</dbReference>
<name>A0A5B7FI24_PORTR</name>
<proteinExistence type="inferred from homology"/>
<dbReference type="AlphaFoldDB" id="A0A5B7FI24"/>
<dbReference type="Proteomes" id="UP000324222">
    <property type="component" value="Unassembled WGS sequence"/>
</dbReference>
<keyword evidence="6" id="KW-1185">Reference proteome</keyword>
<accession>A0A5B7FI24</accession>
<comment type="similarity">
    <text evidence="1">Belongs to the methyltransferase superfamily.</text>
</comment>
<dbReference type="CDD" id="cd02440">
    <property type="entry name" value="AdoMet_MTases"/>
    <property type="match status" value="1"/>
</dbReference>
<dbReference type="InterPro" id="IPR013216">
    <property type="entry name" value="Methyltransf_11"/>
</dbReference>
<keyword evidence="3 5" id="KW-0808">Transferase</keyword>
<dbReference type="InterPro" id="IPR051052">
    <property type="entry name" value="Diverse_substrate_MTase"/>
</dbReference>
<evidence type="ECO:0000256" key="1">
    <source>
        <dbReference type="ARBA" id="ARBA00008361"/>
    </source>
</evidence>